<protein>
    <submittedName>
        <fullName evidence="2">Fic family protein</fullName>
    </submittedName>
</protein>
<name>A0ABS1UG58_9ACTN</name>
<evidence type="ECO:0000313" key="3">
    <source>
        <dbReference type="Proteomes" id="UP000661193"/>
    </source>
</evidence>
<dbReference type="PROSITE" id="PS51459">
    <property type="entry name" value="FIDO"/>
    <property type="match status" value="1"/>
</dbReference>
<dbReference type="EMBL" id="JAETXL010000001">
    <property type="protein sequence ID" value="MBL6275326.1"/>
    <property type="molecule type" value="Genomic_DNA"/>
</dbReference>
<comment type="caution">
    <text evidence="2">The sequence shown here is derived from an EMBL/GenBank/DDBJ whole genome shotgun (WGS) entry which is preliminary data.</text>
</comment>
<dbReference type="InterPro" id="IPR040198">
    <property type="entry name" value="Fido_containing"/>
</dbReference>
<organism evidence="2 3">
    <name type="scientific">Micromonospora fiedleri</name>
    <dbReference type="NCBI Taxonomy" id="1157498"/>
    <lineage>
        <taxon>Bacteria</taxon>
        <taxon>Bacillati</taxon>
        <taxon>Actinomycetota</taxon>
        <taxon>Actinomycetes</taxon>
        <taxon>Micromonosporales</taxon>
        <taxon>Micromonosporaceae</taxon>
        <taxon>Micromonospora</taxon>
    </lineage>
</organism>
<dbReference type="Proteomes" id="UP000661193">
    <property type="component" value="Unassembled WGS sequence"/>
</dbReference>
<sequence length="334" mass="37397">MPGPGRPSRAEVHRRMEEAVQELRNQFGGLPRPGEAADIWSDIWHQEAHHSTAIEGNTLILHEVEKLLDEGRAIGAKPLRDYMEVRGYADAAKWVYSQALEPGDWQDGSLVSVQEIRHIHYLAMTPVWTVAPHPHAFDAEAPGNFRQHEIARFPGGMKPPPWPEVDSLLRSWVDTTETLRTNSDVPLAERLGVIHHRFEVVHPFLDGNGRAGRLILSLLLGRLGYPPAIIYKRDRSRYLTALQRADKGDPGSLGELIARSVTGNIYRFLMPAAADATHLVPLPALADNELSEAALRVAASRGRLRAVKGDDGVWRSSRGWVEEYAGTRWRRERA</sequence>
<accession>A0ABS1UG58</accession>
<dbReference type="InterPro" id="IPR003812">
    <property type="entry name" value="Fido"/>
</dbReference>
<dbReference type="InterPro" id="IPR036597">
    <property type="entry name" value="Fido-like_dom_sf"/>
</dbReference>
<feature type="domain" description="Fido" evidence="1">
    <location>
        <begin position="111"/>
        <end position="259"/>
    </location>
</feature>
<keyword evidence="3" id="KW-1185">Reference proteome</keyword>
<dbReference type="Pfam" id="PF02661">
    <property type="entry name" value="Fic"/>
    <property type="match status" value="1"/>
</dbReference>
<evidence type="ECO:0000259" key="1">
    <source>
        <dbReference type="PROSITE" id="PS51459"/>
    </source>
</evidence>
<dbReference type="PANTHER" id="PTHR13504">
    <property type="entry name" value="FIDO DOMAIN-CONTAINING PROTEIN DDB_G0283145"/>
    <property type="match status" value="1"/>
</dbReference>
<evidence type="ECO:0000313" key="2">
    <source>
        <dbReference type="EMBL" id="MBL6275326.1"/>
    </source>
</evidence>
<gene>
    <name evidence="2" type="ORF">JMF97_04020</name>
</gene>
<dbReference type="SUPFAM" id="SSF140931">
    <property type="entry name" value="Fic-like"/>
    <property type="match status" value="1"/>
</dbReference>
<dbReference type="PANTHER" id="PTHR13504:SF38">
    <property type="entry name" value="FIDO DOMAIN-CONTAINING PROTEIN"/>
    <property type="match status" value="1"/>
</dbReference>
<proteinExistence type="predicted"/>
<reference evidence="2 3" key="1">
    <citation type="submission" date="2021-01" db="EMBL/GenBank/DDBJ databases">
        <title>Genome sequencing of Micromonospora fiedleri MG-37.</title>
        <authorList>
            <person name="Moreland P.E.J."/>
            <person name="Stach J.E.M."/>
        </authorList>
    </citation>
    <scope>NUCLEOTIDE SEQUENCE [LARGE SCALE GENOMIC DNA]</scope>
    <source>
        <strain evidence="2 3">MG-37</strain>
    </source>
</reference>
<dbReference type="Gene3D" id="1.10.3290.10">
    <property type="entry name" value="Fido-like domain"/>
    <property type="match status" value="1"/>
</dbReference>